<accession>A0A0M3I168</accession>
<dbReference type="InterPro" id="IPR036910">
    <property type="entry name" value="HMG_box_dom_sf"/>
</dbReference>
<feature type="domain" description="HMG box" evidence="2">
    <location>
        <begin position="3"/>
        <end position="73"/>
    </location>
</feature>
<dbReference type="Proteomes" id="UP000036681">
    <property type="component" value="Unplaced"/>
</dbReference>
<dbReference type="GO" id="GO:0003677">
    <property type="term" value="F:DNA binding"/>
    <property type="evidence" value="ECO:0007669"/>
    <property type="project" value="UniProtKB-UniRule"/>
</dbReference>
<name>A0A0M3I168_ASCLU</name>
<dbReference type="CDD" id="cd00084">
    <property type="entry name" value="HMG-box_SF"/>
    <property type="match status" value="1"/>
</dbReference>
<evidence type="ECO:0000313" key="3">
    <source>
        <dbReference type="Proteomes" id="UP000036681"/>
    </source>
</evidence>
<keyword evidence="1" id="KW-0539">Nucleus</keyword>
<dbReference type="AlphaFoldDB" id="A0A0M3I168"/>
<reference evidence="4" key="1">
    <citation type="submission" date="2017-02" db="UniProtKB">
        <authorList>
            <consortium name="WormBaseParasite"/>
        </authorList>
    </citation>
    <scope>IDENTIFICATION</scope>
</reference>
<dbReference type="Gene3D" id="1.10.30.10">
    <property type="entry name" value="High mobility group box domain"/>
    <property type="match status" value="1"/>
</dbReference>
<dbReference type="Pfam" id="PF00505">
    <property type="entry name" value="HMG_box"/>
    <property type="match status" value="1"/>
</dbReference>
<dbReference type="SUPFAM" id="SSF47095">
    <property type="entry name" value="HMG-box"/>
    <property type="match status" value="1"/>
</dbReference>
<dbReference type="GO" id="GO:0005634">
    <property type="term" value="C:nucleus"/>
    <property type="evidence" value="ECO:0007669"/>
    <property type="project" value="UniProtKB-UniRule"/>
</dbReference>
<dbReference type="PROSITE" id="PS50118">
    <property type="entry name" value="HMG_BOX_2"/>
    <property type="match status" value="1"/>
</dbReference>
<dbReference type="SMART" id="SM00398">
    <property type="entry name" value="HMG"/>
    <property type="match status" value="1"/>
</dbReference>
<evidence type="ECO:0000313" key="4">
    <source>
        <dbReference type="WBParaSite" id="ALUE_0000998001-mRNA-1"/>
    </source>
</evidence>
<keyword evidence="1" id="KW-0238">DNA-binding</keyword>
<organism evidence="3 4">
    <name type="scientific">Ascaris lumbricoides</name>
    <name type="common">Giant roundworm</name>
    <dbReference type="NCBI Taxonomy" id="6252"/>
    <lineage>
        <taxon>Eukaryota</taxon>
        <taxon>Metazoa</taxon>
        <taxon>Ecdysozoa</taxon>
        <taxon>Nematoda</taxon>
        <taxon>Chromadorea</taxon>
        <taxon>Rhabditida</taxon>
        <taxon>Spirurina</taxon>
        <taxon>Ascaridomorpha</taxon>
        <taxon>Ascaridoidea</taxon>
        <taxon>Ascarididae</taxon>
        <taxon>Ascaris</taxon>
    </lineage>
</organism>
<keyword evidence="3" id="KW-1185">Reference proteome</keyword>
<protein>
    <submittedName>
        <fullName evidence="4">HMG box domain-containing protein</fullName>
    </submittedName>
</protein>
<dbReference type="InterPro" id="IPR009071">
    <property type="entry name" value="HMG_box_dom"/>
</dbReference>
<feature type="DNA-binding region" description="HMG box" evidence="1">
    <location>
        <begin position="3"/>
        <end position="73"/>
    </location>
</feature>
<sequence>MTKKRRSNGFMYFAEAMRATYEAENSANQLSTKRLMERANKDWKAMNDEQREKWIAECRRRKEEYQKHVYKMQSILVTTKKKARPVSNLEQSLLPKPIPICLTEAERKALRQSVYQKLIWRENENLNETLGKKKFGLLTVRPYRSFEASGGDEEIGCPPAEICLYLMSLDDGVKESHRILVSHDYPEGHCFFRSLSAAGTVFIFTAIYLQLAHLPFYSVTTNHGFSSIAQTSNHLDVNRACLRIANQLRGCWSNLILVPASQYQDVAASLLWIKKKRDIAWKRDTASIRVERLICLEDMLAVIAHMLEAKVDDSPQWEQRITALTALACKLHTNAPDKCPCVVGKLACEHFLEALREIASQLNAAGDTQYPSKAGEALSTHQPAGNQSHVSEVNPFQMSTLPESAYPKSVGGAFTNLHLQIPDAIQNVTNWLSSMDFGSNTTRDKDDLENMEFRNTC</sequence>
<proteinExistence type="predicted"/>
<evidence type="ECO:0000256" key="1">
    <source>
        <dbReference type="PROSITE-ProRule" id="PRU00267"/>
    </source>
</evidence>
<dbReference type="WBParaSite" id="ALUE_0000998001-mRNA-1">
    <property type="protein sequence ID" value="ALUE_0000998001-mRNA-1"/>
    <property type="gene ID" value="ALUE_0000998001"/>
</dbReference>
<evidence type="ECO:0000259" key="2">
    <source>
        <dbReference type="PROSITE" id="PS50118"/>
    </source>
</evidence>